<proteinExistence type="predicted"/>
<sequence>MLQMPLDLAFGKAFGLSHNMKNRSVHFSGYHTCIGDKYPFSDDYSDSLGFQLSLCIQEYGNINSLSFATLITCCVPTFDYEDHDSEIEDDDSAIQDQEEISTLKKFGIYLEGI</sequence>
<comment type="caution">
    <text evidence="1">The sequence shown here is derived from an EMBL/GenBank/DDBJ whole genome shotgun (WGS) entry which is preliminary data.</text>
</comment>
<reference evidence="1 2" key="1">
    <citation type="submission" date="2019-09" db="EMBL/GenBank/DDBJ databases">
        <authorList>
            <person name="Ou C."/>
        </authorList>
    </citation>
    <scope>NUCLEOTIDE SEQUENCE [LARGE SCALE GENOMIC DNA]</scope>
    <source>
        <strain evidence="1">S2</strain>
        <tissue evidence="1">Leaf</tissue>
    </source>
</reference>
<keyword evidence="2" id="KW-1185">Reference proteome</keyword>
<accession>A0A5N5HNV3</accession>
<name>A0A5N5HNV3_9ROSA</name>
<dbReference type="Proteomes" id="UP000327157">
    <property type="component" value="Chromosome 8"/>
</dbReference>
<reference evidence="1 2" key="3">
    <citation type="submission" date="2019-11" db="EMBL/GenBank/DDBJ databases">
        <title>A de novo genome assembly of a pear dwarfing rootstock.</title>
        <authorList>
            <person name="Wang F."/>
            <person name="Wang J."/>
            <person name="Li S."/>
            <person name="Zhang Y."/>
            <person name="Fang M."/>
            <person name="Ma L."/>
            <person name="Zhao Y."/>
            <person name="Jiang S."/>
        </authorList>
    </citation>
    <scope>NUCLEOTIDE SEQUENCE [LARGE SCALE GENOMIC DNA]</scope>
    <source>
        <strain evidence="1">S2</strain>
        <tissue evidence="1">Leaf</tissue>
    </source>
</reference>
<protein>
    <submittedName>
        <fullName evidence="1">Histone deacetylase HDT1-like</fullName>
    </submittedName>
</protein>
<evidence type="ECO:0000313" key="1">
    <source>
        <dbReference type="EMBL" id="KAB2629278.1"/>
    </source>
</evidence>
<gene>
    <name evidence="1" type="ORF">D8674_034073</name>
</gene>
<reference evidence="2" key="2">
    <citation type="submission" date="2019-10" db="EMBL/GenBank/DDBJ databases">
        <title>A de novo genome assembly of a pear dwarfing rootstock.</title>
        <authorList>
            <person name="Wang F."/>
            <person name="Wang J."/>
            <person name="Li S."/>
            <person name="Zhang Y."/>
            <person name="Fang M."/>
            <person name="Ma L."/>
            <person name="Zhao Y."/>
            <person name="Jiang S."/>
        </authorList>
    </citation>
    <scope>NUCLEOTIDE SEQUENCE [LARGE SCALE GENOMIC DNA]</scope>
</reference>
<evidence type="ECO:0000313" key="2">
    <source>
        <dbReference type="Proteomes" id="UP000327157"/>
    </source>
</evidence>
<dbReference type="AlphaFoldDB" id="A0A5N5HNV3"/>
<organism evidence="1 2">
    <name type="scientific">Pyrus ussuriensis x Pyrus communis</name>
    <dbReference type="NCBI Taxonomy" id="2448454"/>
    <lineage>
        <taxon>Eukaryota</taxon>
        <taxon>Viridiplantae</taxon>
        <taxon>Streptophyta</taxon>
        <taxon>Embryophyta</taxon>
        <taxon>Tracheophyta</taxon>
        <taxon>Spermatophyta</taxon>
        <taxon>Magnoliopsida</taxon>
        <taxon>eudicotyledons</taxon>
        <taxon>Gunneridae</taxon>
        <taxon>Pentapetalae</taxon>
        <taxon>rosids</taxon>
        <taxon>fabids</taxon>
        <taxon>Rosales</taxon>
        <taxon>Rosaceae</taxon>
        <taxon>Amygdaloideae</taxon>
        <taxon>Maleae</taxon>
        <taxon>Pyrus</taxon>
    </lineage>
</organism>
<dbReference type="EMBL" id="SMOL01000148">
    <property type="protein sequence ID" value="KAB2629278.1"/>
    <property type="molecule type" value="Genomic_DNA"/>
</dbReference>